<dbReference type="KEGG" id="mpp:MICPUCDRAFT_42502"/>
<protein>
    <submittedName>
        <fullName evidence="2">Predicted protein</fullName>
    </submittedName>
</protein>
<evidence type="ECO:0000313" key="3">
    <source>
        <dbReference type="Proteomes" id="UP000001876"/>
    </source>
</evidence>
<dbReference type="RefSeq" id="XP_003063069.1">
    <property type="nucleotide sequence ID" value="XM_003063023.1"/>
</dbReference>
<feature type="region of interest" description="Disordered" evidence="1">
    <location>
        <begin position="374"/>
        <end position="410"/>
    </location>
</feature>
<reference evidence="2 3" key="1">
    <citation type="journal article" date="2009" name="Science">
        <title>Green evolution and dynamic adaptations revealed by genomes of the marine picoeukaryotes Micromonas.</title>
        <authorList>
            <person name="Worden A.Z."/>
            <person name="Lee J.H."/>
            <person name="Mock T."/>
            <person name="Rouze P."/>
            <person name="Simmons M.P."/>
            <person name="Aerts A.L."/>
            <person name="Allen A.E."/>
            <person name="Cuvelier M.L."/>
            <person name="Derelle E."/>
            <person name="Everett M.V."/>
            <person name="Foulon E."/>
            <person name="Grimwood J."/>
            <person name="Gundlach H."/>
            <person name="Henrissat B."/>
            <person name="Napoli C."/>
            <person name="McDonald S.M."/>
            <person name="Parker M.S."/>
            <person name="Rombauts S."/>
            <person name="Salamov A."/>
            <person name="Von Dassow P."/>
            <person name="Badger J.H."/>
            <person name="Coutinho P.M."/>
            <person name="Demir E."/>
            <person name="Dubchak I."/>
            <person name="Gentemann C."/>
            <person name="Eikrem W."/>
            <person name="Gready J.E."/>
            <person name="John U."/>
            <person name="Lanier W."/>
            <person name="Lindquist E.A."/>
            <person name="Lucas S."/>
            <person name="Mayer K.F."/>
            <person name="Moreau H."/>
            <person name="Not F."/>
            <person name="Otillar R."/>
            <person name="Panaud O."/>
            <person name="Pangilinan J."/>
            <person name="Paulsen I."/>
            <person name="Piegu B."/>
            <person name="Poliakov A."/>
            <person name="Robbens S."/>
            <person name="Schmutz J."/>
            <person name="Toulza E."/>
            <person name="Wyss T."/>
            <person name="Zelensky A."/>
            <person name="Zhou K."/>
            <person name="Armbrust E.V."/>
            <person name="Bhattacharya D."/>
            <person name="Goodenough U.W."/>
            <person name="Van de Peer Y."/>
            <person name="Grigoriev I.V."/>
        </authorList>
    </citation>
    <scope>NUCLEOTIDE SEQUENCE [LARGE SCALE GENOMIC DNA]</scope>
    <source>
        <strain evidence="2 3">CCMP1545</strain>
    </source>
</reference>
<proteinExistence type="predicted"/>
<feature type="compositionally biased region" description="Polar residues" evidence="1">
    <location>
        <begin position="36"/>
        <end position="52"/>
    </location>
</feature>
<dbReference type="AlphaFoldDB" id="C1N4X0"/>
<evidence type="ECO:0000256" key="1">
    <source>
        <dbReference type="SAM" id="MobiDB-lite"/>
    </source>
</evidence>
<dbReference type="EMBL" id="GG663747">
    <property type="protein sequence ID" value="EEH53008.1"/>
    <property type="molecule type" value="Genomic_DNA"/>
</dbReference>
<dbReference type="GeneID" id="9688307"/>
<name>C1N4X0_MICPC</name>
<organism evidence="3">
    <name type="scientific">Micromonas pusilla (strain CCMP1545)</name>
    <name type="common">Picoplanktonic green alga</name>
    <dbReference type="NCBI Taxonomy" id="564608"/>
    <lineage>
        <taxon>Eukaryota</taxon>
        <taxon>Viridiplantae</taxon>
        <taxon>Chlorophyta</taxon>
        <taxon>Mamiellophyceae</taxon>
        <taxon>Mamiellales</taxon>
        <taxon>Mamiellaceae</taxon>
        <taxon>Micromonas</taxon>
    </lineage>
</organism>
<keyword evidence="3" id="KW-1185">Reference proteome</keyword>
<feature type="region of interest" description="Disordered" evidence="1">
    <location>
        <begin position="303"/>
        <end position="353"/>
    </location>
</feature>
<accession>C1N4X0</accession>
<gene>
    <name evidence="2" type="ORF">MICPUCDRAFT_42502</name>
</gene>
<dbReference type="Proteomes" id="UP000001876">
    <property type="component" value="Unassembled WGS sequence"/>
</dbReference>
<feature type="compositionally biased region" description="Acidic residues" evidence="1">
    <location>
        <begin position="391"/>
        <end position="402"/>
    </location>
</feature>
<sequence>MAWQDSHGIAGLSSLGASPLATPRRPVGVDAVPATQEPSSTPANATSRMSFDSQGGGGKASSASRMSFDNDRDDGVSSPPFRSVPRSGGGGAGSRWSPYGFAEPAELGPGGASMSTRLKRPRSSSHLSDDDVQPTRLFGASPGTKRALSEMMAKDLQRLNVSPAAAAGAGERDLRVRERNSFDGGAAASASAWATTQPHAVTPRASWEGIDADASPWASSFGVVSPGAAAAADGRLTTWNDASPMSTEKDAFDDANDADAAPGSVVSVMSVDAFSPSPHSRLVLPESIARRRSALSQQLREASCLPEGLPPGTVGSSRGFFGGGGAESRDAAAAGAPAFLPPSPSGEVSPRSDLRKQAILKRVSLAAHAMPMMHATPRLMLPPAIGPPGREDDDDGDDENDVDENKRMIE</sequence>
<evidence type="ECO:0000313" key="2">
    <source>
        <dbReference type="EMBL" id="EEH53008.1"/>
    </source>
</evidence>
<feature type="compositionally biased region" description="Low complexity" evidence="1">
    <location>
        <begin position="76"/>
        <end position="86"/>
    </location>
</feature>
<feature type="region of interest" description="Disordered" evidence="1">
    <location>
        <begin position="1"/>
        <end position="146"/>
    </location>
</feature>